<keyword evidence="2" id="KW-0472">Membrane</keyword>
<protein>
    <recommendedName>
        <fullName evidence="5">General secretion pathway protein L</fullName>
    </recommendedName>
</protein>
<dbReference type="InterPro" id="IPR007813">
    <property type="entry name" value="PilN"/>
</dbReference>
<sequence length="370" mass="38863">MPMSKLVSRLLQPFSALLGAFVAVMEPLVAALAPGIRWIAVETADDDLAFYRVSRRAAVFVGKGGALPEPVRRALRRRSADVELRLRAESVIAAQLKVPVEAKGFAAQIIESRLDRLTPWNPERLLFGFALARQAGSDGQVTVDVVATAREIVAGGIARLLPFGVAPARVGSAAEPVDQPLRVDLFKGENDRARKGRRRRIAAASLILLAASLAFLAATAMVATVSTRKLAEADTALGALRHRLVGASGNSAARQDDLAALAAKTPQTASFVLIDRIATILPDNTFLDALEITPDAIRLAGSSTEAPALIPLLEAQPGLSRASFAAPVTRQADGRDRFDITVSRDGGATRNVASPEVSAPGVAASQGAVP</sequence>
<name>A0ABX3PE85_9HYPH</name>
<dbReference type="Proteomes" id="UP000192652">
    <property type="component" value="Unassembled WGS sequence"/>
</dbReference>
<evidence type="ECO:0008006" key="5">
    <source>
        <dbReference type="Google" id="ProtNLM"/>
    </source>
</evidence>
<feature type="region of interest" description="Disordered" evidence="1">
    <location>
        <begin position="341"/>
        <end position="370"/>
    </location>
</feature>
<keyword evidence="4" id="KW-1185">Reference proteome</keyword>
<comment type="caution">
    <text evidence="3">The sequence shown here is derived from an EMBL/GenBank/DDBJ whole genome shotgun (WGS) entry which is preliminary data.</text>
</comment>
<accession>A0ABX3PE85</accession>
<feature type="transmembrane region" description="Helical" evidence="2">
    <location>
        <begin position="201"/>
        <end position="223"/>
    </location>
</feature>
<evidence type="ECO:0000256" key="1">
    <source>
        <dbReference type="SAM" id="MobiDB-lite"/>
    </source>
</evidence>
<organism evidence="3 4">
    <name type="scientific">Xaviernesmea rhizosphaerae</name>
    <dbReference type="NCBI Taxonomy" id="1672749"/>
    <lineage>
        <taxon>Bacteria</taxon>
        <taxon>Pseudomonadati</taxon>
        <taxon>Pseudomonadota</taxon>
        <taxon>Alphaproteobacteria</taxon>
        <taxon>Hyphomicrobiales</taxon>
        <taxon>Rhizobiaceae</taxon>
        <taxon>Rhizobium/Agrobacterium group</taxon>
        <taxon>Xaviernesmea</taxon>
    </lineage>
</organism>
<proteinExistence type="predicted"/>
<dbReference type="PANTHER" id="PTHR40278">
    <property type="entry name" value="DNA UTILIZATION PROTEIN HOFN"/>
    <property type="match status" value="1"/>
</dbReference>
<dbReference type="PANTHER" id="PTHR40278:SF1">
    <property type="entry name" value="DNA UTILIZATION PROTEIN HOFN"/>
    <property type="match status" value="1"/>
</dbReference>
<reference evidence="3 4" key="1">
    <citation type="journal article" date="2017" name="Antonie Van Leeuwenhoek">
        <title>Rhizobium rhizosphaerae sp. nov., a novel species isolated from rice rhizosphere.</title>
        <authorList>
            <person name="Zhao J.J."/>
            <person name="Zhang J."/>
            <person name="Zhang R.J."/>
            <person name="Zhang C.W."/>
            <person name="Yin H.Q."/>
            <person name="Zhang X.X."/>
        </authorList>
    </citation>
    <scope>NUCLEOTIDE SEQUENCE [LARGE SCALE GENOMIC DNA]</scope>
    <source>
        <strain evidence="3 4">RD15</strain>
    </source>
</reference>
<dbReference type="EMBL" id="MSPX01000006">
    <property type="protein sequence ID" value="OQP86743.1"/>
    <property type="molecule type" value="Genomic_DNA"/>
</dbReference>
<keyword evidence="2" id="KW-0812">Transmembrane</keyword>
<dbReference type="InterPro" id="IPR052534">
    <property type="entry name" value="Extracell_DNA_Util/SecSys_Comp"/>
</dbReference>
<evidence type="ECO:0000313" key="3">
    <source>
        <dbReference type="EMBL" id="OQP86743.1"/>
    </source>
</evidence>
<evidence type="ECO:0000256" key="2">
    <source>
        <dbReference type="SAM" id="Phobius"/>
    </source>
</evidence>
<gene>
    <name evidence="3" type="ORF">BTR14_09920</name>
</gene>
<keyword evidence="2" id="KW-1133">Transmembrane helix</keyword>
<dbReference type="Pfam" id="PF05137">
    <property type="entry name" value="PilN"/>
    <property type="match status" value="1"/>
</dbReference>
<evidence type="ECO:0000313" key="4">
    <source>
        <dbReference type="Proteomes" id="UP000192652"/>
    </source>
</evidence>